<dbReference type="InterPro" id="IPR035246">
    <property type="entry name" value="Spermidine_synt_N"/>
</dbReference>
<dbReference type="Pfam" id="PF01564">
    <property type="entry name" value="Spermine_synth"/>
    <property type="match status" value="1"/>
</dbReference>
<dbReference type="InterPro" id="IPR001045">
    <property type="entry name" value="Spermi_synthase"/>
</dbReference>
<keyword evidence="3 4" id="KW-0620">Polyamine biosynthesis</keyword>
<dbReference type="Gene3D" id="3.40.50.150">
    <property type="entry name" value="Vaccinia Virus protein VP39"/>
    <property type="match status" value="1"/>
</dbReference>
<dbReference type="AlphaFoldDB" id="A0A1B9AY84"/>
<dbReference type="Proteomes" id="UP000092578">
    <property type="component" value="Unassembled WGS sequence"/>
</dbReference>
<dbReference type="PANTHER" id="PTHR11558:SF11">
    <property type="entry name" value="SPERMIDINE SYNTHASE"/>
    <property type="match status" value="1"/>
</dbReference>
<evidence type="ECO:0000256" key="3">
    <source>
        <dbReference type="ARBA" id="ARBA00023115"/>
    </source>
</evidence>
<dbReference type="PROSITE" id="PS01330">
    <property type="entry name" value="PABS_1"/>
    <property type="match status" value="1"/>
</dbReference>
<comment type="caution">
    <text evidence="9">The sequence shown here is derived from an EMBL/GenBank/DDBJ whole genome shotgun (WGS) entry which is preliminary data.</text>
</comment>
<evidence type="ECO:0000256" key="1">
    <source>
        <dbReference type="ARBA" id="ARBA00007867"/>
    </source>
</evidence>
<dbReference type="GO" id="GO:0008295">
    <property type="term" value="P:spermidine biosynthetic process"/>
    <property type="evidence" value="ECO:0007669"/>
    <property type="project" value="UniProtKB-UniRule"/>
</dbReference>
<evidence type="ECO:0000256" key="5">
    <source>
        <dbReference type="PROSITE-ProRule" id="PRU00354"/>
    </source>
</evidence>
<keyword evidence="10" id="KW-1185">Reference proteome</keyword>
<proteinExistence type="inferred from homology"/>
<dbReference type="PROSITE" id="PS51006">
    <property type="entry name" value="PABS_2"/>
    <property type="match status" value="1"/>
</dbReference>
<dbReference type="Pfam" id="PF17284">
    <property type="entry name" value="Spermine_synt_N"/>
    <property type="match status" value="1"/>
</dbReference>
<comment type="caution">
    <text evidence="4">Lacks conserved residue(s) required for the propagation of feature annotation.</text>
</comment>
<dbReference type="GO" id="GO:0005829">
    <property type="term" value="C:cytosol"/>
    <property type="evidence" value="ECO:0007669"/>
    <property type="project" value="TreeGrafter"/>
</dbReference>
<dbReference type="CDD" id="cd02440">
    <property type="entry name" value="AdoMet_MTases"/>
    <property type="match status" value="1"/>
</dbReference>
<comment type="similarity">
    <text evidence="1 4 6">Belongs to the spermidine/spermine synthase family.</text>
</comment>
<dbReference type="HAMAP" id="MF_00198">
    <property type="entry name" value="Spermidine_synth"/>
    <property type="match status" value="1"/>
</dbReference>
<feature type="binding site" evidence="4">
    <location>
        <begin position="171"/>
        <end position="174"/>
    </location>
    <ligand>
        <name>spermidine</name>
        <dbReference type="ChEBI" id="CHEBI:57834"/>
    </ligand>
</feature>
<gene>
    <name evidence="4" type="primary">speE</name>
    <name evidence="9" type="ORF">A8F95_05640</name>
</gene>
<dbReference type="EMBL" id="MAYT01000012">
    <property type="protein sequence ID" value="OCA88907.1"/>
    <property type="molecule type" value="Genomic_DNA"/>
</dbReference>
<dbReference type="InterPro" id="IPR030374">
    <property type="entry name" value="PABS"/>
</dbReference>
<dbReference type="InterPro" id="IPR030373">
    <property type="entry name" value="PABS_CS"/>
</dbReference>
<organism evidence="9 10">
    <name type="scientific">Pseudobacillus wudalianchiensis</name>
    <dbReference type="NCBI Taxonomy" id="1743143"/>
    <lineage>
        <taxon>Bacteria</taxon>
        <taxon>Bacillati</taxon>
        <taxon>Bacillota</taxon>
        <taxon>Bacilli</taxon>
        <taxon>Bacillales</taxon>
        <taxon>Bacillaceae</taxon>
        <taxon>Pseudobacillus</taxon>
    </lineage>
</organism>
<dbReference type="SUPFAM" id="SSF53335">
    <property type="entry name" value="S-adenosyl-L-methionine-dependent methyltransferases"/>
    <property type="match status" value="1"/>
</dbReference>
<evidence type="ECO:0000313" key="10">
    <source>
        <dbReference type="Proteomes" id="UP000092578"/>
    </source>
</evidence>
<dbReference type="UniPathway" id="UPA00248">
    <property type="reaction ID" value="UER00314"/>
</dbReference>
<evidence type="ECO:0000259" key="8">
    <source>
        <dbReference type="PROSITE" id="PS51006"/>
    </source>
</evidence>
<sequence length="288" mass="33309">MVMKEEKVDQYIKKIDGELWLVEDDRENLKVSYRVKEIIFVEQSPFQHVMVLDTYDFGRMLVLDGVVQSTEKDGYIYNEMIAHVPLHIHPHPKKVLIIGGGDCGAAREIIKYPTVEELYFCEIDELVVKASKEHLKGVSAGLEDDRVHYLFADGIQYMKEHTNEFDVIIVDSSDPVGPATQLFEFDFYKNVFEALKEDGLMVCQSESPIFYKETMQNTYESLNKLFPNVRQYTAVVPTYPGGLWSFTLASKKYEAFIQPNYEETTKYFNKAILQASFALPQFMLEDKK</sequence>
<comment type="subunit">
    <text evidence="4">Homodimer or homotetramer.</text>
</comment>
<feature type="binding site" evidence="4">
    <location>
        <begin position="153"/>
        <end position="154"/>
    </location>
    <ligand>
        <name>S-methyl-5'-thioadenosine</name>
        <dbReference type="ChEBI" id="CHEBI:17509"/>
    </ligand>
</feature>
<evidence type="ECO:0000256" key="6">
    <source>
        <dbReference type="RuleBase" id="RU003836"/>
    </source>
</evidence>
<keyword evidence="2 4" id="KW-0808">Transferase</keyword>
<dbReference type="InterPro" id="IPR037163">
    <property type="entry name" value="Spermidine_synt_N_sf"/>
</dbReference>
<evidence type="ECO:0000256" key="7">
    <source>
        <dbReference type="RuleBase" id="RU003837"/>
    </source>
</evidence>
<evidence type="ECO:0000256" key="4">
    <source>
        <dbReference type="HAMAP-Rule" id="MF_00198"/>
    </source>
</evidence>
<feature type="binding site" evidence="4">
    <location>
        <position position="102"/>
    </location>
    <ligand>
        <name>spermidine</name>
        <dbReference type="ChEBI" id="CHEBI:57834"/>
    </ligand>
</feature>
<dbReference type="InterPro" id="IPR029063">
    <property type="entry name" value="SAM-dependent_MTases_sf"/>
</dbReference>
<comment type="function">
    <text evidence="4">Catalyzes the irreversible transfer of a propylamine group from the amino donor S-adenosylmethioninamine (decarboxy-AdoMet) to putrescine (1,4-diaminobutane) to yield spermidine.</text>
</comment>
<evidence type="ECO:0000313" key="9">
    <source>
        <dbReference type="EMBL" id="OCA88907.1"/>
    </source>
</evidence>
<feature type="binding site" evidence="4">
    <location>
        <position position="178"/>
    </location>
    <ligand>
        <name>S-methyl-5'-thioadenosine</name>
        <dbReference type="ChEBI" id="CHEBI:17509"/>
    </ligand>
</feature>
<feature type="binding site" evidence="4">
    <location>
        <position position="47"/>
    </location>
    <ligand>
        <name>S-methyl-5'-thioadenosine</name>
        <dbReference type="ChEBI" id="CHEBI:17509"/>
    </ligand>
</feature>
<accession>A0A1B9AY84</accession>
<dbReference type="NCBIfam" id="TIGR00417">
    <property type="entry name" value="speE"/>
    <property type="match status" value="1"/>
</dbReference>
<reference evidence="10" key="1">
    <citation type="submission" date="2016-05" db="EMBL/GenBank/DDBJ databases">
        <authorList>
            <person name="Liu B."/>
            <person name="Wang J."/>
            <person name="Zhu Y."/>
            <person name="Liu G."/>
            <person name="Chen Q."/>
            <person name="Chen Z."/>
            <person name="Lan J."/>
            <person name="Che J."/>
            <person name="Ge C."/>
            <person name="Shi H."/>
            <person name="Pan Z."/>
            <person name="Liu X."/>
        </authorList>
    </citation>
    <scope>NUCLEOTIDE SEQUENCE [LARGE SCALE GENOMIC DNA]</scope>
    <source>
        <strain evidence="10">FJAT-27215</strain>
    </source>
</reference>
<feature type="active site" description="Proton acceptor" evidence="4 5">
    <location>
        <position position="171"/>
    </location>
</feature>
<comment type="pathway">
    <text evidence="4">Amine and polyamine biosynthesis; spermidine biosynthesis; spermidine from putrescine: step 1/1.</text>
</comment>
<feature type="binding site" evidence="4">
    <location>
        <position position="122"/>
    </location>
    <ligand>
        <name>S-methyl-5'-thioadenosine</name>
        <dbReference type="ChEBI" id="CHEBI:17509"/>
    </ligand>
</feature>
<keyword evidence="4 7" id="KW-0745">Spermidine biosynthesis</keyword>
<name>A0A1B9AY84_9BACI</name>
<evidence type="ECO:0000256" key="2">
    <source>
        <dbReference type="ARBA" id="ARBA00022679"/>
    </source>
</evidence>
<feature type="domain" description="PABS" evidence="8">
    <location>
        <begin position="18"/>
        <end position="251"/>
    </location>
</feature>
<comment type="catalytic activity">
    <reaction evidence="4 7">
        <text>S-adenosyl 3-(methylsulfanyl)propylamine + putrescine = S-methyl-5'-thioadenosine + spermidine + H(+)</text>
        <dbReference type="Rhea" id="RHEA:12721"/>
        <dbReference type="ChEBI" id="CHEBI:15378"/>
        <dbReference type="ChEBI" id="CHEBI:17509"/>
        <dbReference type="ChEBI" id="CHEBI:57443"/>
        <dbReference type="ChEBI" id="CHEBI:57834"/>
        <dbReference type="ChEBI" id="CHEBI:326268"/>
        <dbReference type="EC" id="2.5.1.16"/>
    </reaction>
</comment>
<dbReference type="NCBIfam" id="NF002010">
    <property type="entry name" value="PRK00811.1"/>
    <property type="match status" value="1"/>
</dbReference>
<protein>
    <recommendedName>
        <fullName evidence="4">Polyamine aminopropyltransferase</fullName>
    </recommendedName>
    <alternativeName>
        <fullName evidence="4">Putrescine aminopropyltransferase</fullName>
        <shortName evidence="4">PAPT</shortName>
    </alternativeName>
    <alternativeName>
        <fullName evidence="4">Spermidine synthase</fullName>
        <shortName evidence="4">SPDS</shortName>
        <shortName evidence="4">SPDSY</shortName>
        <ecNumber evidence="4">2.5.1.16</ecNumber>
    </alternativeName>
</protein>
<dbReference type="GO" id="GO:0004766">
    <property type="term" value="F:spermidine synthase activity"/>
    <property type="evidence" value="ECO:0007669"/>
    <property type="project" value="UniProtKB-UniRule"/>
</dbReference>
<dbReference type="PANTHER" id="PTHR11558">
    <property type="entry name" value="SPERMIDINE/SPERMINE SYNTHASE"/>
    <property type="match status" value="1"/>
</dbReference>
<dbReference type="Gene3D" id="2.30.140.10">
    <property type="entry name" value="Spermidine synthase, tetramerisation domain"/>
    <property type="match status" value="1"/>
</dbReference>
<dbReference type="EC" id="2.5.1.16" evidence="4"/>